<dbReference type="InterPro" id="IPR005039">
    <property type="entry name" value="Ant_C"/>
</dbReference>
<keyword evidence="3" id="KW-1185">Reference proteome</keyword>
<organism evidence="2 3">
    <name type="scientific">Exiguobacterium antarcticum</name>
    <dbReference type="NCBI Taxonomy" id="132920"/>
    <lineage>
        <taxon>Bacteria</taxon>
        <taxon>Bacillati</taxon>
        <taxon>Bacillota</taxon>
        <taxon>Bacilli</taxon>
        <taxon>Bacillales</taxon>
        <taxon>Bacillales Family XII. Incertae Sedis</taxon>
        <taxon>Exiguobacterium</taxon>
    </lineage>
</organism>
<dbReference type="Proteomes" id="UP001243286">
    <property type="component" value="Unassembled WGS sequence"/>
</dbReference>
<comment type="caution">
    <text evidence="2">The sequence shown here is derived from an EMBL/GenBank/DDBJ whole genome shotgun (WGS) entry which is preliminary data.</text>
</comment>
<accession>A0ABT6R062</accession>
<feature type="domain" description="Antirepressor protein C-terminal" evidence="1">
    <location>
        <begin position="9"/>
        <end position="100"/>
    </location>
</feature>
<evidence type="ECO:0000313" key="2">
    <source>
        <dbReference type="EMBL" id="MDI3234198.1"/>
    </source>
</evidence>
<evidence type="ECO:0000313" key="3">
    <source>
        <dbReference type="Proteomes" id="UP001243286"/>
    </source>
</evidence>
<evidence type="ECO:0000259" key="1">
    <source>
        <dbReference type="Pfam" id="PF03374"/>
    </source>
</evidence>
<name>A0ABT6R062_9BACL</name>
<protein>
    <submittedName>
        <fullName evidence="2">Phage antirepressor KilAC domain-containing protein</fullName>
    </submittedName>
</protein>
<dbReference type="EMBL" id="JASBQV010000004">
    <property type="protein sequence ID" value="MDI3234198.1"/>
    <property type="molecule type" value="Genomic_DNA"/>
</dbReference>
<dbReference type="RefSeq" id="WP_282354767.1">
    <property type="nucleotide sequence ID" value="NZ_JASBQV010000004.1"/>
</dbReference>
<sequence>MKMSKDPQLDHIMASTQTMTTTAIAREYGMTARKLNQLLESAGIQRKVNKHWELCTAHQKRGLVTINEYPFMHTNGQLDTTITMKWTQIGRLLIHDIIHNHSH</sequence>
<reference evidence="2 3" key="1">
    <citation type="submission" date="2023-04" db="EMBL/GenBank/DDBJ databases">
        <title>Antarctic isolates genomes.</title>
        <authorList>
            <person name="Dimov S.G."/>
        </authorList>
    </citation>
    <scope>NUCLEOTIDE SEQUENCE [LARGE SCALE GENOMIC DNA]</scope>
    <source>
        <strain evidence="2 3">AL19</strain>
    </source>
</reference>
<gene>
    <name evidence="2" type="ORF">QK289_04190</name>
</gene>
<proteinExistence type="predicted"/>
<dbReference type="Pfam" id="PF03374">
    <property type="entry name" value="ANT"/>
    <property type="match status" value="1"/>
</dbReference>